<dbReference type="Proteomes" id="UP000738349">
    <property type="component" value="Unassembled WGS sequence"/>
</dbReference>
<feature type="transmembrane region" description="Helical" evidence="7">
    <location>
        <begin position="77"/>
        <end position="95"/>
    </location>
</feature>
<evidence type="ECO:0000256" key="1">
    <source>
        <dbReference type="ARBA" id="ARBA00004141"/>
    </source>
</evidence>
<dbReference type="Pfam" id="PF20684">
    <property type="entry name" value="Fung_rhodopsin"/>
    <property type="match status" value="1"/>
</dbReference>
<gene>
    <name evidence="9" type="ORF">EDB81DRAFT_632030</name>
</gene>
<dbReference type="PANTHER" id="PTHR33048">
    <property type="entry name" value="PTH11-LIKE INTEGRAL MEMBRANE PROTEIN (AFU_ORTHOLOGUE AFUA_5G11245)"/>
    <property type="match status" value="1"/>
</dbReference>
<dbReference type="InterPro" id="IPR049326">
    <property type="entry name" value="Rhodopsin_dom_fungi"/>
</dbReference>
<keyword evidence="2 7" id="KW-0812">Transmembrane</keyword>
<comment type="caution">
    <text evidence="9">The sequence shown here is derived from an EMBL/GenBank/DDBJ whole genome shotgun (WGS) entry which is preliminary data.</text>
</comment>
<organism evidence="9 10">
    <name type="scientific">Dactylonectria macrodidyma</name>
    <dbReference type="NCBI Taxonomy" id="307937"/>
    <lineage>
        <taxon>Eukaryota</taxon>
        <taxon>Fungi</taxon>
        <taxon>Dikarya</taxon>
        <taxon>Ascomycota</taxon>
        <taxon>Pezizomycotina</taxon>
        <taxon>Sordariomycetes</taxon>
        <taxon>Hypocreomycetidae</taxon>
        <taxon>Hypocreales</taxon>
        <taxon>Nectriaceae</taxon>
        <taxon>Dactylonectria</taxon>
    </lineage>
</organism>
<feature type="compositionally biased region" description="Low complexity" evidence="6">
    <location>
        <begin position="311"/>
        <end position="327"/>
    </location>
</feature>
<feature type="transmembrane region" description="Helical" evidence="7">
    <location>
        <begin position="36"/>
        <end position="56"/>
    </location>
</feature>
<evidence type="ECO:0000313" key="9">
    <source>
        <dbReference type="EMBL" id="KAH7176911.1"/>
    </source>
</evidence>
<comment type="subcellular location">
    <subcellularLocation>
        <location evidence="1">Membrane</location>
        <topology evidence="1">Multi-pass membrane protein</topology>
    </subcellularLocation>
</comment>
<feature type="region of interest" description="Disordered" evidence="6">
    <location>
        <begin position="305"/>
        <end position="327"/>
    </location>
</feature>
<feature type="transmembrane region" description="Helical" evidence="7">
    <location>
        <begin position="146"/>
        <end position="172"/>
    </location>
</feature>
<keyword evidence="10" id="KW-1185">Reference proteome</keyword>
<keyword evidence="3 7" id="KW-1133">Transmembrane helix</keyword>
<evidence type="ECO:0000256" key="7">
    <source>
        <dbReference type="SAM" id="Phobius"/>
    </source>
</evidence>
<dbReference type="InterPro" id="IPR052337">
    <property type="entry name" value="SAT4-like"/>
</dbReference>
<evidence type="ECO:0000256" key="4">
    <source>
        <dbReference type="ARBA" id="ARBA00023136"/>
    </source>
</evidence>
<dbReference type="PANTHER" id="PTHR33048:SF47">
    <property type="entry name" value="INTEGRAL MEMBRANE PROTEIN-RELATED"/>
    <property type="match status" value="1"/>
</dbReference>
<feature type="transmembrane region" description="Helical" evidence="7">
    <location>
        <begin position="228"/>
        <end position="250"/>
    </location>
</feature>
<name>A0A9P9FVQ2_9HYPO</name>
<evidence type="ECO:0000256" key="5">
    <source>
        <dbReference type="ARBA" id="ARBA00038359"/>
    </source>
</evidence>
<feature type="transmembrane region" description="Helical" evidence="7">
    <location>
        <begin position="192"/>
        <end position="216"/>
    </location>
</feature>
<dbReference type="EMBL" id="JAGMUV010000001">
    <property type="protein sequence ID" value="KAH7176911.1"/>
    <property type="molecule type" value="Genomic_DNA"/>
</dbReference>
<evidence type="ECO:0000256" key="2">
    <source>
        <dbReference type="ARBA" id="ARBA00022692"/>
    </source>
</evidence>
<dbReference type="GO" id="GO:0016020">
    <property type="term" value="C:membrane"/>
    <property type="evidence" value="ECO:0007669"/>
    <property type="project" value="UniProtKB-SubCell"/>
</dbReference>
<evidence type="ECO:0000256" key="6">
    <source>
        <dbReference type="SAM" id="MobiDB-lite"/>
    </source>
</evidence>
<feature type="transmembrane region" description="Helical" evidence="7">
    <location>
        <begin position="115"/>
        <end position="134"/>
    </location>
</feature>
<evidence type="ECO:0000259" key="8">
    <source>
        <dbReference type="Pfam" id="PF20684"/>
    </source>
</evidence>
<sequence length="401" mass="43554">MTTPAYDFAVGQVDGRAEVSVIKEQFPPLTNSGRGLVAAASVMIVLTTTWTIMRIVSRNLRKTQYQVEDYLYFVGQLFYYGLAMLFILAATVGGAGNDIGRLSAGHLAHYTRIGLATQVMYAACLIFIKLAIVCMIRRIFHSAGRLFLLASWVIIGLCICWALYTILIAFFICLPVASAWGAATATKCGDQITAYAMVAILDIITEVSIVALPMKLVYDLHMNRAHKIALFGVFGAGMITIVFSCVRLYYVYNIDFTNITKSYAEASISSVLQAGIAVMVASSPMLRPVFDRTALRWLGISLRSSQKDTSGKGASARTTTATSRAGVSASHARTAGFNKMSDSEEHLAWEMRSMEGKHRQRAVVQAARLSDDSGDMESARTGGSGQIIVTNETIVEGRSIA</sequence>
<feature type="domain" description="Rhodopsin" evidence="8">
    <location>
        <begin position="53"/>
        <end position="291"/>
    </location>
</feature>
<accession>A0A9P9FVQ2</accession>
<proteinExistence type="inferred from homology"/>
<evidence type="ECO:0000313" key="10">
    <source>
        <dbReference type="Proteomes" id="UP000738349"/>
    </source>
</evidence>
<comment type="similarity">
    <text evidence="5">Belongs to the SAT4 family.</text>
</comment>
<reference evidence="9" key="1">
    <citation type="journal article" date="2021" name="Nat. Commun.">
        <title>Genetic determinants of endophytism in the Arabidopsis root mycobiome.</title>
        <authorList>
            <person name="Mesny F."/>
            <person name="Miyauchi S."/>
            <person name="Thiergart T."/>
            <person name="Pickel B."/>
            <person name="Atanasova L."/>
            <person name="Karlsson M."/>
            <person name="Huettel B."/>
            <person name="Barry K.W."/>
            <person name="Haridas S."/>
            <person name="Chen C."/>
            <person name="Bauer D."/>
            <person name="Andreopoulos W."/>
            <person name="Pangilinan J."/>
            <person name="LaButti K."/>
            <person name="Riley R."/>
            <person name="Lipzen A."/>
            <person name="Clum A."/>
            <person name="Drula E."/>
            <person name="Henrissat B."/>
            <person name="Kohler A."/>
            <person name="Grigoriev I.V."/>
            <person name="Martin F.M."/>
            <person name="Hacquard S."/>
        </authorList>
    </citation>
    <scope>NUCLEOTIDE SEQUENCE</scope>
    <source>
        <strain evidence="9">MPI-CAGE-AT-0147</strain>
    </source>
</reference>
<protein>
    <recommendedName>
        <fullName evidence="8">Rhodopsin domain-containing protein</fullName>
    </recommendedName>
</protein>
<keyword evidence="4 7" id="KW-0472">Membrane</keyword>
<evidence type="ECO:0000256" key="3">
    <source>
        <dbReference type="ARBA" id="ARBA00022989"/>
    </source>
</evidence>
<dbReference type="OrthoDB" id="5421689at2759"/>
<dbReference type="AlphaFoldDB" id="A0A9P9FVQ2"/>